<evidence type="ECO:0000313" key="1">
    <source>
        <dbReference type="EMBL" id="EDP97999.1"/>
    </source>
</evidence>
<dbReference type="InterPro" id="IPR007396">
    <property type="entry name" value="TR_PAI2-type"/>
</dbReference>
<sequence length="203" mass="22991">MNYPPKHHQETDFKNIVDTIQQYPLATLISAKDSKIFTTHVPLMYDASDGEFGSLIGHIDKYNPHIALLQENIPAQAIFHGPDCYISPNVYSTTQLPTWNYVKVHISAKATRISDNDAIVRSIAKMTSFLETSANPYVLDQQNPRVQTLVDYIVGFKLEITAWEGKFKLSQDKLPKDRNLAKEALIQKSRNDITAFLDGILKK</sequence>
<organism evidence="1 2">
    <name type="scientific">Kordia algicida OT-1</name>
    <dbReference type="NCBI Taxonomy" id="391587"/>
    <lineage>
        <taxon>Bacteria</taxon>
        <taxon>Pseudomonadati</taxon>
        <taxon>Bacteroidota</taxon>
        <taxon>Flavobacteriia</taxon>
        <taxon>Flavobacteriales</taxon>
        <taxon>Flavobacteriaceae</taxon>
        <taxon>Kordia</taxon>
    </lineage>
</organism>
<dbReference type="PANTHER" id="PTHR35802:SF1">
    <property type="entry name" value="PROTEASE SYNTHASE AND SPORULATION PROTEIN PAI 2"/>
    <property type="match status" value="1"/>
</dbReference>
<proteinExistence type="predicted"/>
<protein>
    <submittedName>
        <fullName evidence="1">Negative transcriptional regulator</fullName>
    </submittedName>
</protein>
<dbReference type="RefSeq" id="WP_007095013.1">
    <property type="nucleotide sequence ID" value="NZ_CP142125.1"/>
</dbReference>
<dbReference type="Proteomes" id="UP000002945">
    <property type="component" value="Unassembled WGS sequence"/>
</dbReference>
<dbReference type="STRING" id="391587.KAOT1_12317"/>
<dbReference type="OrthoDB" id="9794948at2"/>
<dbReference type="PIRSF" id="PIRSF010372">
    <property type="entry name" value="PaiB"/>
    <property type="match status" value="1"/>
</dbReference>
<comment type="caution">
    <text evidence="1">The sequence shown here is derived from an EMBL/GenBank/DDBJ whole genome shotgun (WGS) entry which is preliminary data.</text>
</comment>
<dbReference type="eggNOG" id="COG2808">
    <property type="taxonomic scope" value="Bacteria"/>
</dbReference>
<accession>A9DJ02</accession>
<gene>
    <name evidence="1" type="ORF">KAOT1_12317</name>
</gene>
<evidence type="ECO:0000313" key="2">
    <source>
        <dbReference type="Proteomes" id="UP000002945"/>
    </source>
</evidence>
<dbReference type="Pfam" id="PF04299">
    <property type="entry name" value="FMN_bind_2"/>
    <property type="match status" value="1"/>
</dbReference>
<dbReference type="Gene3D" id="2.30.110.10">
    <property type="entry name" value="Electron Transport, Fmn-binding Protein, Chain A"/>
    <property type="match status" value="1"/>
</dbReference>
<name>A9DJ02_9FLAO</name>
<dbReference type="PANTHER" id="PTHR35802">
    <property type="entry name" value="PROTEASE SYNTHASE AND SPORULATION PROTEIN PAI 2"/>
    <property type="match status" value="1"/>
</dbReference>
<dbReference type="EMBL" id="ABIB01000001">
    <property type="protein sequence ID" value="EDP97999.1"/>
    <property type="molecule type" value="Genomic_DNA"/>
</dbReference>
<reference evidence="1 2" key="1">
    <citation type="journal article" date="2011" name="J. Bacteriol.">
        <title>Genome sequence of the algicidal bacterium Kordia algicida OT-1.</title>
        <authorList>
            <person name="Lee H.S."/>
            <person name="Kang S.G."/>
            <person name="Kwon K.K."/>
            <person name="Lee J.H."/>
            <person name="Kim S.J."/>
        </authorList>
    </citation>
    <scope>NUCLEOTIDE SEQUENCE [LARGE SCALE GENOMIC DNA]</scope>
    <source>
        <strain evidence="1 2">OT-1</strain>
    </source>
</reference>
<dbReference type="SUPFAM" id="SSF50475">
    <property type="entry name" value="FMN-binding split barrel"/>
    <property type="match status" value="1"/>
</dbReference>
<keyword evidence="2" id="KW-1185">Reference proteome</keyword>
<dbReference type="AlphaFoldDB" id="A9DJ02"/>
<dbReference type="HOGENOM" id="CLU_065853_3_0_10"/>
<dbReference type="InterPro" id="IPR012349">
    <property type="entry name" value="Split_barrel_FMN-bd"/>
</dbReference>